<reference evidence="3 4" key="1">
    <citation type="submission" date="2018-05" db="EMBL/GenBank/DDBJ databases">
        <title>Paenibacillus flagellatus sp. nov., isolated from selenium mineral soil.</title>
        <authorList>
            <person name="Dai X."/>
        </authorList>
    </citation>
    <scope>NUCLEOTIDE SEQUENCE [LARGE SCALE GENOMIC DNA]</scope>
    <source>
        <strain evidence="3 4">DXL2</strain>
    </source>
</reference>
<gene>
    <name evidence="3" type="ORF">DLM86_12450</name>
</gene>
<evidence type="ECO:0000256" key="1">
    <source>
        <dbReference type="ARBA" id="ARBA00022679"/>
    </source>
</evidence>
<name>A0A2V5K8Y2_9BACL</name>
<dbReference type="PANTHER" id="PTHR13947:SF37">
    <property type="entry name" value="LD18367P"/>
    <property type="match status" value="1"/>
</dbReference>
<dbReference type="InterPro" id="IPR050769">
    <property type="entry name" value="NAT_camello-type"/>
</dbReference>
<keyword evidence="1" id="KW-0808">Transferase</keyword>
<proteinExistence type="predicted"/>
<dbReference type="OrthoDB" id="9796381at2"/>
<keyword evidence="4" id="KW-1185">Reference proteome</keyword>
<comment type="caution">
    <text evidence="3">The sequence shown here is derived from an EMBL/GenBank/DDBJ whole genome shotgun (WGS) entry which is preliminary data.</text>
</comment>
<organism evidence="3 4">
    <name type="scientific">Paenibacillus flagellatus</name>
    <dbReference type="NCBI Taxonomy" id="2211139"/>
    <lineage>
        <taxon>Bacteria</taxon>
        <taxon>Bacillati</taxon>
        <taxon>Bacillota</taxon>
        <taxon>Bacilli</taxon>
        <taxon>Bacillales</taxon>
        <taxon>Paenibacillaceae</taxon>
        <taxon>Paenibacillus</taxon>
    </lineage>
</organism>
<dbReference type="AlphaFoldDB" id="A0A2V5K8Y2"/>
<dbReference type="CDD" id="cd04301">
    <property type="entry name" value="NAT_SF"/>
    <property type="match status" value="1"/>
</dbReference>
<dbReference type="SUPFAM" id="SSF55729">
    <property type="entry name" value="Acyl-CoA N-acyltransferases (Nat)"/>
    <property type="match status" value="1"/>
</dbReference>
<dbReference type="InterPro" id="IPR000182">
    <property type="entry name" value="GNAT_dom"/>
</dbReference>
<protein>
    <recommendedName>
        <fullName evidence="2">N-acetyltransferase domain-containing protein</fullName>
    </recommendedName>
</protein>
<dbReference type="PANTHER" id="PTHR13947">
    <property type="entry name" value="GNAT FAMILY N-ACETYLTRANSFERASE"/>
    <property type="match status" value="1"/>
</dbReference>
<evidence type="ECO:0000313" key="4">
    <source>
        <dbReference type="Proteomes" id="UP000247476"/>
    </source>
</evidence>
<dbReference type="Pfam" id="PF00583">
    <property type="entry name" value="Acetyltransf_1"/>
    <property type="match status" value="1"/>
</dbReference>
<evidence type="ECO:0000259" key="2">
    <source>
        <dbReference type="PROSITE" id="PS51186"/>
    </source>
</evidence>
<dbReference type="Gene3D" id="3.40.630.30">
    <property type="match status" value="1"/>
</dbReference>
<feature type="domain" description="N-acetyltransferase" evidence="2">
    <location>
        <begin position="1"/>
        <end position="74"/>
    </location>
</feature>
<dbReference type="GO" id="GO:0008080">
    <property type="term" value="F:N-acetyltransferase activity"/>
    <property type="evidence" value="ECO:0007669"/>
    <property type="project" value="InterPro"/>
</dbReference>
<dbReference type="Proteomes" id="UP000247476">
    <property type="component" value="Unassembled WGS sequence"/>
</dbReference>
<sequence>MIIRSYRKKRRGLGRQMLSALEEAAKAKGYTTLILDTTSSQTPAQTLFERNGYKETKRTHWKGRGLIYYAKELP</sequence>
<evidence type="ECO:0000313" key="3">
    <source>
        <dbReference type="EMBL" id="PYI54283.1"/>
    </source>
</evidence>
<dbReference type="PROSITE" id="PS51186">
    <property type="entry name" value="GNAT"/>
    <property type="match status" value="1"/>
</dbReference>
<dbReference type="EMBL" id="QJVJ01000005">
    <property type="protein sequence ID" value="PYI54283.1"/>
    <property type="molecule type" value="Genomic_DNA"/>
</dbReference>
<dbReference type="InterPro" id="IPR016181">
    <property type="entry name" value="Acyl_CoA_acyltransferase"/>
</dbReference>
<accession>A0A2V5K8Y2</accession>